<reference evidence="2 3" key="1">
    <citation type="submission" date="2017-08" db="EMBL/GenBank/DDBJ databases">
        <title>Acidophilic green algal genome provides insights into adaptation to an acidic environment.</title>
        <authorList>
            <person name="Hirooka S."/>
            <person name="Hirose Y."/>
            <person name="Kanesaki Y."/>
            <person name="Higuchi S."/>
            <person name="Fujiwara T."/>
            <person name="Onuma R."/>
            <person name="Era A."/>
            <person name="Ohbayashi R."/>
            <person name="Uzuka A."/>
            <person name="Nozaki H."/>
            <person name="Yoshikawa H."/>
            <person name="Miyagishima S.Y."/>
        </authorList>
    </citation>
    <scope>NUCLEOTIDE SEQUENCE [LARGE SCALE GENOMIC DNA]</scope>
    <source>
        <strain evidence="2 3">NIES-2499</strain>
    </source>
</reference>
<evidence type="ECO:0000256" key="1">
    <source>
        <dbReference type="SAM" id="Phobius"/>
    </source>
</evidence>
<keyword evidence="1" id="KW-0812">Transmembrane</keyword>
<evidence type="ECO:0000313" key="2">
    <source>
        <dbReference type="EMBL" id="GAX77919.1"/>
    </source>
</evidence>
<sequence length="132" mass="14444">MHITARRSVDIIIQSLKQATPSSKPTSSTIVIIVTTSSIIITTIAVAIIPILVILQAALQVHAFNLRFTNNSCVCSDSNNVPKDAHFYTVNAQDFCQSAFEKIEESYQESSLDGATAMIDPANRSFCWFAMS</sequence>
<organism evidence="2 3">
    <name type="scientific">Chlamydomonas eustigma</name>
    <dbReference type="NCBI Taxonomy" id="1157962"/>
    <lineage>
        <taxon>Eukaryota</taxon>
        <taxon>Viridiplantae</taxon>
        <taxon>Chlorophyta</taxon>
        <taxon>core chlorophytes</taxon>
        <taxon>Chlorophyceae</taxon>
        <taxon>CS clade</taxon>
        <taxon>Chlamydomonadales</taxon>
        <taxon>Chlamydomonadaceae</taxon>
        <taxon>Chlamydomonas</taxon>
    </lineage>
</organism>
<keyword evidence="3" id="KW-1185">Reference proteome</keyword>
<gene>
    <name evidence="2" type="ORF">CEUSTIGMA_g5361.t1</name>
</gene>
<dbReference type="Proteomes" id="UP000232323">
    <property type="component" value="Unassembled WGS sequence"/>
</dbReference>
<proteinExistence type="predicted"/>
<evidence type="ECO:0000313" key="3">
    <source>
        <dbReference type="Proteomes" id="UP000232323"/>
    </source>
</evidence>
<dbReference type="AlphaFoldDB" id="A0A250X4S7"/>
<name>A0A250X4S7_9CHLO</name>
<accession>A0A250X4S7</accession>
<keyword evidence="1" id="KW-1133">Transmembrane helix</keyword>
<keyword evidence="1" id="KW-0472">Membrane</keyword>
<protein>
    <submittedName>
        <fullName evidence="2">Uncharacterized protein</fullName>
    </submittedName>
</protein>
<feature type="transmembrane region" description="Helical" evidence="1">
    <location>
        <begin position="30"/>
        <end position="55"/>
    </location>
</feature>
<dbReference type="EMBL" id="BEGY01000028">
    <property type="protein sequence ID" value="GAX77919.1"/>
    <property type="molecule type" value="Genomic_DNA"/>
</dbReference>
<comment type="caution">
    <text evidence="2">The sequence shown here is derived from an EMBL/GenBank/DDBJ whole genome shotgun (WGS) entry which is preliminary data.</text>
</comment>